<sequence length="76" mass="8727">MTDWEPVRTAPKDRKFLGFLQDRTGARIEICAWSASDKLFVPASYSSRAHLWRAETKASGVKITHWMPLPAWHESV</sequence>
<keyword evidence="2" id="KW-1185">Reference proteome</keyword>
<protein>
    <recommendedName>
        <fullName evidence="3">DUF551 domain-containing protein</fullName>
    </recommendedName>
</protein>
<proteinExistence type="predicted"/>
<dbReference type="EMBL" id="FOPM01000001">
    <property type="protein sequence ID" value="SFG29658.1"/>
    <property type="molecule type" value="Genomic_DNA"/>
</dbReference>
<dbReference type="OrthoDB" id="7510885at2"/>
<name>A0A1I2QMY6_9HYPH</name>
<dbReference type="AlphaFoldDB" id="A0A1I2QMY6"/>
<dbReference type="STRING" id="582675.SAMN05192565_101252"/>
<evidence type="ECO:0000313" key="2">
    <source>
        <dbReference type="Proteomes" id="UP000199229"/>
    </source>
</evidence>
<accession>A0A1I2QMY6</accession>
<gene>
    <name evidence="1" type="ORF">SAMN05192565_101252</name>
</gene>
<dbReference type="RefSeq" id="WP_091968106.1">
    <property type="nucleotide sequence ID" value="NZ_FOPM01000001.1"/>
</dbReference>
<evidence type="ECO:0008006" key="3">
    <source>
        <dbReference type="Google" id="ProtNLM"/>
    </source>
</evidence>
<dbReference type="Proteomes" id="UP000199229">
    <property type="component" value="Unassembled WGS sequence"/>
</dbReference>
<evidence type="ECO:0000313" key="1">
    <source>
        <dbReference type="EMBL" id="SFG29658.1"/>
    </source>
</evidence>
<organism evidence="1 2">
    <name type="scientific">Methylobacterium gossipiicola</name>
    <dbReference type="NCBI Taxonomy" id="582675"/>
    <lineage>
        <taxon>Bacteria</taxon>
        <taxon>Pseudomonadati</taxon>
        <taxon>Pseudomonadota</taxon>
        <taxon>Alphaproteobacteria</taxon>
        <taxon>Hyphomicrobiales</taxon>
        <taxon>Methylobacteriaceae</taxon>
        <taxon>Methylobacterium</taxon>
    </lineage>
</organism>
<reference evidence="2" key="1">
    <citation type="submission" date="2016-10" db="EMBL/GenBank/DDBJ databases">
        <authorList>
            <person name="Varghese N."/>
            <person name="Submissions S."/>
        </authorList>
    </citation>
    <scope>NUCLEOTIDE SEQUENCE [LARGE SCALE GENOMIC DNA]</scope>
    <source>
        <strain evidence="2">Gh-105</strain>
    </source>
</reference>